<protein>
    <recommendedName>
        <fullName evidence="4">DUF2946 domain-containing protein</fullName>
    </recommendedName>
</protein>
<dbReference type="EMBL" id="JAEQNE010000002">
    <property type="protein sequence ID" value="MBL0391212.1"/>
    <property type="molecule type" value="Genomic_DNA"/>
</dbReference>
<reference evidence="2 3" key="1">
    <citation type="journal article" date="2017" name="Int. J. Syst. Evol. Microbiol.">
        <title>Ramlibacter monticola sp. nov., isolated from forest soil.</title>
        <authorList>
            <person name="Chaudhary D.K."/>
            <person name="Kim J."/>
        </authorList>
    </citation>
    <scope>NUCLEOTIDE SEQUENCE [LARGE SCALE GENOMIC DNA]</scope>
    <source>
        <strain evidence="2 3">KACC 19175</strain>
    </source>
</reference>
<dbReference type="Proteomes" id="UP000599109">
    <property type="component" value="Unassembled WGS sequence"/>
</dbReference>
<name>A0A936YYW1_9BURK</name>
<keyword evidence="1" id="KW-0732">Signal</keyword>
<feature type="signal peptide" evidence="1">
    <location>
        <begin position="1"/>
        <end position="22"/>
    </location>
</feature>
<evidence type="ECO:0000256" key="1">
    <source>
        <dbReference type="SAM" id="SignalP"/>
    </source>
</evidence>
<evidence type="ECO:0000313" key="2">
    <source>
        <dbReference type="EMBL" id="MBL0391212.1"/>
    </source>
</evidence>
<sequence length="132" mass="13877">MSRLRLLFFWLLVLAVPFQGFAATTKLLCGSPGLVAHHRAEAERIGGEHFYAHHGSGEVPPHSQVLPVASASAGMDAPGHQCGLCAACCHALGSSPAYQLAFASPTTQGNAPEVLTRIADIGLRQPDKPPRS</sequence>
<keyword evidence="3" id="KW-1185">Reference proteome</keyword>
<evidence type="ECO:0000313" key="3">
    <source>
        <dbReference type="Proteomes" id="UP000599109"/>
    </source>
</evidence>
<evidence type="ECO:0008006" key="4">
    <source>
        <dbReference type="Google" id="ProtNLM"/>
    </source>
</evidence>
<comment type="caution">
    <text evidence="2">The sequence shown here is derived from an EMBL/GenBank/DDBJ whole genome shotgun (WGS) entry which is preliminary data.</text>
</comment>
<dbReference type="RefSeq" id="WP_201673859.1">
    <property type="nucleotide sequence ID" value="NZ_JAEQNE010000002.1"/>
</dbReference>
<gene>
    <name evidence="2" type="ORF">JJ685_08685</name>
</gene>
<feature type="chain" id="PRO_5036921406" description="DUF2946 domain-containing protein" evidence="1">
    <location>
        <begin position="23"/>
        <end position="132"/>
    </location>
</feature>
<accession>A0A936YYW1</accession>
<dbReference type="AlphaFoldDB" id="A0A936YYW1"/>
<proteinExistence type="predicted"/>
<organism evidence="2 3">
    <name type="scientific">Ramlibacter monticola</name>
    <dbReference type="NCBI Taxonomy" id="1926872"/>
    <lineage>
        <taxon>Bacteria</taxon>
        <taxon>Pseudomonadati</taxon>
        <taxon>Pseudomonadota</taxon>
        <taxon>Betaproteobacteria</taxon>
        <taxon>Burkholderiales</taxon>
        <taxon>Comamonadaceae</taxon>
        <taxon>Ramlibacter</taxon>
    </lineage>
</organism>